<dbReference type="Proteomes" id="UP001595987">
    <property type="component" value="Unassembled WGS sequence"/>
</dbReference>
<gene>
    <name evidence="1" type="ORF">ACFO26_02975</name>
</gene>
<keyword evidence="2" id="KW-1185">Reference proteome</keyword>
<comment type="caution">
    <text evidence="1">The sequence shown here is derived from an EMBL/GenBank/DDBJ whole genome shotgun (WGS) entry which is preliminary data.</text>
</comment>
<accession>A0ABV9JET4</accession>
<sequence>MEQKEKLKTTLIELNTQLKLYGSSTMYNQISILSRLIDDFNDYSIDEAKEVASSLFTPKSGLSEFNVWEDDYDKRMEINSKIDKARSELWELVKDVR</sequence>
<evidence type="ECO:0000313" key="1">
    <source>
        <dbReference type="EMBL" id="MFC4651859.1"/>
    </source>
</evidence>
<dbReference type="RefSeq" id="WP_213533864.1">
    <property type="nucleotide sequence ID" value="NZ_BOVQ01000002.1"/>
</dbReference>
<evidence type="ECO:0000313" key="2">
    <source>
        <dbReference type="Proteomes" id="UP001595987"/>
    </source>
</evidence>
<reference evidence="2" key="1">
    <citation type="journal article" date="2019" name="Int. J. Syst. Evol. Microbiol.">
        <title>The Global Catalogue of Microorganisms (GCM) 10K type strain sequencing project: providing services to taxonomists for standard genome sequencing and annotation.</title>
        <authorList>
            <consortium name="The Broad Institute Genomics Platform"/>
            <consortium name="The Broad Institute Genome Sequencing Center for Infectious Disease"/>
            <person name="Wu L."/>
            <person name="Ma J."/>
        </authorList>
    </citation>
    <scope>NUCLEOTIDE SEQUENCE [LARGE SCALE GENOMIC DNA]</scope>
    <source>
        <strain evidence="2">CCUG 63287</strain>
    </source>
</reference>
<organism evidence="1 2">
    <name type="scientific">Lactococcus nasutitermitis</name>
    <dbReference type="NCBI Taxonomy" id="1652957"/>
    <lineage>
        <taxon>Bacteria</taxon>
        <taxon>Bacillati</taxon>
        <taxon>Bacillota</taxon>
        <taxon>Bacilli</taxon>
        <taxon>Lactobacillales</taxon>
        <taxon>Streptococcaceae</taxon>
        <taxon>Lactococcus</taxon>
    </lineage>
</organism>
<proteinExistence type="predicted"/>
<name>A0ABV9JET4_9LACT</name>
<protein>
    <submittedName>
        <fullName evidence="1">Uncharacterized protein</fullName>
    </submittedName>
</protein>
<dbReference type="EMBL" id="JBHSGD010000004">
    <property type="protein sequence ID" value="MFC4651859.1"/>
    <property type="molecule type" value="Genomic_DNA"/>
</dbReference>